<dbReference type="InterPro" id="IPR029063">
    <property type="entry name" value="SAM-dependent_MTases_sf"/>
</dbReference>
<dbReference type="EnsemblMetazoa" id="MDOA010007-RB">
    <property type="protein sequence ID" value="MDOA010007-PB"/>
    <property type="gene ID" value="MDOA010007"/>
</dbReference>
<dbReference type="VEuPathDB" id="VectorBase:MDOA010007"/>
<accession>A0A1I8MZJ2</accession>
<protein>
    <recommendedName>
        <fullName evidence="3">Methyltransferase small domain-containing protein</fullName>
    </recommendedName>
</protein>
<name>A0A1I8MZJ2_MUSDO</name>
<organism evidence="2">
    <name type="scientific">Musca domestica</name>
    <name type="common">House fly</name>
    <dbReference type="NCBI Taxonomy" id="7370"/>
    <lineage>
        <taxon>Eukaryota</taxon>
        <taxon>Metazoa</taxon>
        <taxon>Ecdysozoa</taxon>
        <taxon>Arthropoda</taxon>
        <taxon>Hexapoda</taxon>
        <taxon>Insecta</taxon>
        <taxon>Pterygota</taxon>
        <taxon>Neoptera</taxon>
        <taxon>Endopterygota</taxon>
        <taxon>Diptera</taxon>
        <taxon>Brachycera</taxon>
        <taxon>Muscomorpha</taxon>
        <taxon>Muscoidea</taxon>
        <taxon>Muscidae</taxon>
        <taxon>Musca</taxon>
    </lineage>
</organism>
<dbReference type="PANTHER" id="PTHR11006">
    <property type="entry name" value="PROTEIN ARGININE N-METHYLTRANSFERASE"/>
    <property type="match status" value="1"/>
</dbReference>
<dbReference type="GO" id="GO:0035242">
    <property type="term" value="F:protein-arginine omega-N asymmetric methyltransferase activity"/>
    <property type="evidence" value="ECO:0007669"/>
    <property type="project" value="TreeGrafter"/>
</dbReference>
<reference evidence="2" key="1">
    <citation type="submission" date="2020-05" db="UniProtKB">
        <authorList>
            <consortium name="EnsemblMetazoa"/>
        </authorList>
    </citation>
    <scope>IDENTIFICATION</scope>
    <source>
        <strain evidence="2">Aabys</strain>
    </source>
</reference>
<dbReference type="VEuPathDB" id="VectorBase:MDOMA2_008314"/>
<proteinExistence type="predicted"/>
<dbReference type="GO" id="GO:0005634">
    <property type="term" value="C:nucleus"/>
    <property type="evidence" value="ECO:0007669"/>
    <property type="project" value="TreeGrafter"/>
</dbReference>
<dbReference type="Gene3D" id="3.40.50.150">
    <property type="entry name" value="Vaccinia Virus protein VP39"/>
    <property type="match status" value="1"/>
</dbReference>
<dbReference type="InterPro" id="IPR025799">
    <property type="entry name" value="Arg_MeTrfase"/>
</dbReference>
<dbReference type="PANTHER" id="PTHR11006:SF122">
    <property type="entry name" value="ARGININE METHYLTRANSFERASE 8"/>
    <property type="match status" value="1"/>
</dbReference>
<dbReference type="GO" id="GO:0042054">
    <property type="term" value="F:histone methyltransferase activity"/>
    <property type="evidence" value="ECO:0007669"/>
    <property type="project" value="TreeGrafter"/>
</dbReference>
<dbReference type="eggNOG" id="KOG1499">
    <property type="taxonomic scope" value="Eukaryota"/>
</dbReference>
<sequence>MEELKNAAYFTEYEDLEVHEIMLRDRPRQEAYKNAIMNNTSLFRDKVVMDVGAGTGILSVFCAKAGAKLVYAVEASNLAKVALSVIEENNLTSIVKVCLIL</sequence>
<dbReference type="Pfam" id="PF06325">
    <property type="entry name" value="PrmA"/>
    <property type="match status" value="1"/>
</dbReference>
<keyword evidence="1" id="KW-0949">S-adenosyl-L-methionine</keyword>
<dbReference type="GO" id="GO:0035241">
    <property type="term" value="F:protein-arginine omega-N monomethyltransferase activity"/>
    <property type="evidence" value="ECO:0007669"/>
    <property type="project" value="TreeGrafter"/>
</dbReference>
<dbReference type="SUPFAM" id="SSF53335">
    <property type="entry name" value="S-adenosyl-L-methionine-dependent methyltransferases"/>
    <property type="match status" value="1"/>
</dbReference>
<dbReference type="PROSITE" id="PS51678">
    <property type="entry name" value="SAM_MT_PRMT"/>
    <property type="match status" value="1"/>
</dbReference>
<dbReference type="AlphaFoldDB" id="A0A1I8MZJ2"/>
<dbReference type="STRING" id="7370.A0A1I8MZJ2"/>
<evidence type="ECO:0000313" key="2">
    <source>
        <dbReference type="EnsemblMetazoa" id="MDOA010007-PB"/>
    </source>
</evidence>
<evidence type="ECO:0008006" key="3">
    <source>
        <dbReference type="Google" id="ProtNLM"/>
    </source>
</evidence>
<evidence type="ECO:0000256" key="1">
    <source>
        <dbReference type="ARBA" id="ARBA00022691"/>
    </source>
</evidence>